<accession>A0AAD2HPE3</accession>
<protein>
    <submittedName>
        <fullName evidence="2">Uncharacterized protein</fullName>
    </submittedName>
</protein>
<sequence>RAANVSSFPPALPHSPTMTTVPFPASSHVSVKENAYPISPVATPSIGALSKATTKGRKRSITLVDGAELDLSAALPVTPELLQAMRLRIIQLEDELARPPAAKRVKIASSAVAAAADDQPAKSSSKADDKKRKMQVKKIFDRVKKECKSDSFKFQGSPKTLKIDEVLEVTEFEALFGGKGVLIQPRKDNKPKSTVTIIHLTNAAHVRDFFGDELKPLKGNTWSRGGIPQRGFGFFGGGGGLSKSVKQGSCDVEIASAEINYSKNGMKCSIKFEVQQVGGYGYFDDDW</sequence>
<organism evidence="2 3">
    <name type="scientific">Mycena citricolor</name>
    <dbReference type="NCBI Taxonomy" id="2018698"/>
    <lineage>
        <taxon>Eukaryota</taxon>
        <taxon>Fungi</taxon>
        <taxon>Dikarya</taxon>
        <taxon>Basidiomycota</taxon>
        <taxon>Agaricomycotina</taxon>
        <taxon>Agaricomycetes</taxon>
        <taxon>Agaricomycetidae</taxon>
        <taxon>Agaricales</taxon>
        <taxon>Marasmiineae</taxon>
        <taxon>Mycenaceae</taxon>
        <taxon>Mycena</taxon>
    </lineage>
</organism>
<gene>
    <name evidence="1" type="ORF">MYCIT1_LOCUS29839</name>
    <name evidence="2" type="ORF">MYCIT1_LOCUS29861</name>
</gene>
<dbReference type="EMBL" id="CAVNYO010000439">
    <property type="protein sequence ID" value="CAK5279662.1"/>
    <property type="molecule type" value="Genomic_DNA"/>
</dbReference>
<name>A0AAD2HPE3_9AGAR</name>
<keyword evidence="3" id="KW-1185">Reference proteome</keyword>
<proteinExistence type="predicted"/>
<evidence type="ECO:0000313" key="1">
    <source>
        <dbReference type="EMBL" id="CAK5279662.1"/>
    </source>
</evidence>
<evidence type="ECO:0000313" key="3">
    <source>
        <dbReference type="Proteomes" id="UP001295794"/>
    </source>
</evidence>
<dbReference type="AlphaFoldDB" id="A0AAD2HPE3"/>
<dbReference type="EMBL" id="CAVNYO010000440">
    <property type="protein sequence ID" value="CAK5279673.1"/>
    <property type="molecule type" value="Genomic_DNA"/>
</dbReference>
<feature type="non-terminal residue" evidence="2">
    <location>
        <position position="1"/>
    </location>
</feature>
<evidence type="ECO:0000313" key="2">
    <source>
        <dbReference type="EMBL" id="CAK5279673.1"/>
    </source>
</evidence>
<comment type="caution">
    <text evidence="2">The sequence shown here is derived from an EMBL/GenBank/DDBJ whole genome shotgun (WGS) entry which is preliminary data.</text>
</comment>
<reference evidence="2" key="1">
    <citation type="submission" date="2023-11" db="EMBL/GenBank/DDBJ databases">
        <authorList>
            <person name="De Vega J J."/>
            <person name="De Vega J J."/>
        </authorList>
    </citation>
    <scope>NUCLEOTIDE SEQUENCE</scope>
</reference>
<dbReference type="Proteomes" id="UP001295794">
    <property type="component" value="Unassembled WGS sequence"/>
</dbReference>